<dbReference type="RefSeq" id="WP_256029714.1">
    <property type="nucleotide sequence ID" value="NZ_JAHLKM010000011.1"/>
</dbReference>
<name>A0A9R1CTV2_9EURY</name>
<reference evidence="2" key="1">
    <citation type="journal article" date="2023" name="Front. Microbiol.">
        <title>Genomic-based phylogenetic and metabolic analyses of the genus Natronomonas, and description of Natronomonas aquatica sp. nov.</title>
        <authorList>
            <person name="Garcia-Roldan A."/>
            <person name="Duran-Viseras A."/>
            <person name="de la Haba R.R."/>
            <person name="Corral P."/>
            <person name="Sanchez-Porro C."/>
            <person name="Ventosa A."/>
        </authorList>
    </citation>
    <scope>NUCLEOTIDE SEQUENCE</scope>
    <source>
        <strain evidence="2">F2-12</strain>
    </source>
</reference>
<proteinExistence type="predicted"/>
<feature type="region of interest" description="Disordered" evidence="1">
    <location>
        <begin position="1"/>
        <end position="30"/>
    </location>
</feature>
<sequence>MTDYNTGDETEPNGTTIVYPGSTGSEEDEAVLSDIDPVETIADRVDTDRIADELPAGWTVKPDLVVTDEEPLAETLLFEGSPAEPRLVLRPADPSRAGEDIEFYERHDPRATSERTMTVDRLREAIRVAVNRVHQLEGEG</sequence>
<evidence type="ECO:0000313" key="3">
    <source>
        <dbReference type="Proteomes" id="UP001139494"/>
    </source>
</evidence>
<organism evidence="2 3">
    <name type="scientific">Natronomonas aquatica</name>
    <dbReference type="NCBI Taxonomy" id="2841590"/>
    <lineage>
        <taxon>Archaea</taxon>
        <taxon>Methanobacteriati</taxon>
        <taxon>Methanobacteriota</taxon>
        <taxon>Stenosarchaea group</taxon>
        <taxon>Halobacteria</taxon>
        <taxon>Halobacteriales</taxon>
        <taxon>Natronomonadaceae</taxon>
        <taxon>Natronomonas</taxon>
    </lineage>
</organism>
<keyword evidence="3" id="KW-1185">Reference proteome</keyword>
<protein>
    <submittedName>
        <fullName evidence="2">Uncharacterized protein</fullName>
    </submittedName>
</protein>
<accession>A0A9R1CTV2</accession>
<comment type="caution">
    <text evidence="2">The sequence shown here is derived from an EMBL/GenBank/DDBJ whole genome shotgun (WGS) entry which is preliminary data.</text>
</comment>
<evidence type="ECO:0000313" key="2">
    <source>
        <dbReference type="EMBL" id="MCQ4333687.1"/>
    </source>
</evidence>
<gene>
    <name evidence="2" type="ORF">KM295_09395</name>
</gene>
<feature type="compositionally biased region" description="Acidic residues" evidence="1">
    <location>
        <begin position="1"/>
        <end position="11"/>
    </location>
</feature>
<evidence type="ECO:0000256" key="1">
    <source>
        <dbReference type="SAM" id="MobiDB-lite"/>
    </source>
</evidence>
<dbReference type="EMBL" id="JAHLKM010000011">
    <property type="protein sequence ID" value="MCQ4333687.1"/>
    <property type="molecule type" value="Genomic_DNA"/>
</dbReference>
<dbReference type="Proteomes" id="UP001139494">
    <property type="component" value="Unassembled WGS sequence"/>
</dbReference>
<dbReference type="AlphaFoldDB" id="A0A9R1CTV2"/>